<reference evidence="2 3" key="1">
    <citation type="submission" date="2015-07" db="EMBL/GenBank/DDBJ databases">
        <title>Draft Genome Sequence of Malassezia furfur CBS1878 and Malassezia pachydermatis CBS1879.</title>
        <authorList>
            <person name="Triana S."/>
            <person name="Ohm R."/>
            <person name="Gonzalez A."/>
            <person name="DeCock H."/>
            <person name="Restrepo S."/>
            <person name="Celis A."/>
        </authorList>
    </citation>
    <scope>NUCLEOTIDE SEQUENCE [LARGE SCALE GENOMIC DNA]</scope>
    <source>
        <strain evidence="2 3">CBS 1879</strain>
    </source>
</reference>
<evidence type="ECO:0000313" key="3">
    <source>
        <dbReference type="Proteomes" id="UP000037751"/>
    </source>
</evidence>
<dbReference type="PANTHER" id="PTHR31027:SF2">
    <property type="entry name" value="LEBERCILIN DOMAIN-CONTAINING PROTEIN"/>
    <property type="match status" value="1"/>
</dbReference>
<feature type="coiled-coil region" evidence="1">
    <location>
        <begin position="438"/>
        <end position="465"/>
    </location>
</feature>
<dbReference type="GeneID" id="28726987"/>
<evidence type="ECO:0000256" key="1">
    <source>
        <dbReference type="SAM" id="Coils"/>
    </source>
</evidence>
<dbReference type="STRING" id="77020.A0A0M9VND8"/>
<dbReference type="EMBL" id="LGAV01000008">
    <property type="protein sequence ID" value="KOS12982.1"/>
    <property type="molecule type" value="Genomic_DNA"/>
</dbReference>
<comment type="caution">
    <text evidence="2">The sequence shown here is derived from an EMBL/GenBank/DDBJ whole genome shotgun (WGS) entry which is preliminary data.</text>
</comment>
<dbReference type="OrthoDB" id="204883at2759"/>
<dbReference type="RefSeq" id="XP_017990614.1">
    <property type="nucleotide sequence ID" value="XM_018135112.1"/>
</dbReference>
<accession>A0A0M9VND8</accession>
<keyword evidence="1" id="KW-0175">Coiled coil</keyword>
<organism evidence="2 3">
    <name type="scientific">Malassezia pachydermatis</name>
    <dbReference type="NCBI Taxonomy" id="77020"/>
    <lineage>
        <taxon>Eukaryota</taxon>
        <taxon>Fungi</taxon>
        <taxon>Dikarya</taxon>
        <taxon>Basidiomycota</taxon>
        <taxon>Ustilaginomycotina</taxon>
        <taxon>Malasseziomycetes</taxon>
        <taxon>Malasseziales</taxon>
        <taxon>Malasseziaceae</taxon>
        <taxon>Malassezia</taxon>
    </lineage>
</organism>
<dbReference type="Gene3D" id="1.10.287.1490">
    <property type="match status" value="1"/>
</dbReference>
<dbReference type="GO" id="GO:0005783">
    <property type="term" value="C:endoplasmic reticulum"/>
    <property type="evidence" value="ECO:0007669"/>
    <property type="project" value="TreeGrafter"/>
</dbReference>
<evidence type="ECO:0008006" key="4">
    <source>
        <dbReference type="Google" id="ProtNLM"/>
    </source>
</evidence>
<proteinExistence type="predicted"/>
<feature type="coiled-coil region" evidence="1">
    <location>
        <begin position="269"/>
        <end position="299"/>
    </location>
</feature>
<sequence>MVGTGKVENAEQGDTSHIHIVKLPGGRPDQKAHNEEMERIKSQIDKTHAKIAQIRAALSGESSTDTPAGKRRAELRAELESLRSEQAGRKGSRGKVFDELKQVQDGIASKVKTLQAAKAKAPFKSVAELDAHIRSIESQIESGSMKIVEERKALHEVSMLKKTRRSLEQFSTQQAEIDTLRKRVEELRSSLDDPETAAANRRYDAIKKELDDLAKEQEKTFGSRSKLQNQRTALSKTLDELYQERRDRLTAYHAENDKYFARVHAERERRNEAIRKERLEASKARLAQEEQDMREEAAMPAFAKEIEDCDVLIRYFSGETDAQPQKKDAISTSSSSTALPTLPEMRRTDSAVPEGAVIARKKGEEEEYFAGSAKKKGKNKKHHQVKQAESEYGALHVPFGMLSALLSLSIPPPANAADLPRVVDNIKLKREYFVSNQARQTEENIKNVEEKIAQLKLKYADEESEK</sequence>
<dbReference type="GO" id="GO:0003729">
    <property type="term" value="F:mRNA binding"/>
    <property type="evidence" value="ECO:0007669"/>
    <property type="project" value="TreeGrafter"/>
</dbReference>
<feature type="coiled-coil region" evidence="1">
    <location>
        <begin position="170"/>
        <end position="244"/>
    </location>
</feature>
<dbReference type="AlphaFoldDB" id="A0A0M9VND8"/>
<dbReference type="GO" id="GO:0008298">
    <property type="term" value="P:intracellular mRNA localization"/>
    <property type="evidence" value="ECO:0007669"/>
    <property type="project" value="TreeGrafter"/>
</dbReference>
<protein>
    <recommendedName>
        <fullName evidence="4">Nuclear segregation protein bfr1</fullName>
    </recommendedName>
</protein>
<dbReference type="VEuPathDB" id="FungiDB:Malapachy_0596"/>
<dbReference type="Proteomes" id="UP000037751">
    <property type="component" value="Unassembled WGS sequence"/>
</dbReference>
<dbReference type="PANTHER" id="PTHR31027">
    <property type="entry name" value="NUCLEAR SEGREGATION PROTEIN BFR1"/>
    <property type="match status" value="1"/>
</dbReference>
<name>A0A0M9VND8_9BASI</name>
<dbReference type="GO" id="GO:0042175">
    <property type="term" value="C:nuclear outer membrane-endoplasmic reticulum membrane network"/>
    <property type="evidence" value="ECO:0007669"/>
    <property type="project" value="TreeGrafter"/>
</dbReference>
<dbReference type="InterPro" id="IPR039604">
    <property type="entry name" value="Bfr1"/>
</dbReference>
<dbReference type="GO" id="GO:1990904">
    <property type="term" value="C:ribonucleoprotein complex"/>
    <property type="evidence" value="ECO:0007669"/>
    <property type="project" value="TreeGrafter"/>
</dbReference>
<gene>
    <name evidence="2" type="ORF">Malapachy_0596</name>
</gene>
<evidence type="ECO:0000313" key="2">
    <source>
        <dbReference type="EMBL" id="KOS12982.1"/>
    </source>
</evidence>
<keyword evidence="3" id="KW-1185">Reference proteome</keyword>